<proteinExistence type="predicted"/>
<dbReference type="EMBL" id="RCMK01000260">
    <property type="protein sequence ID" value="KAG2940246.1"/>
    <property type="molecule type" value="Genomic_DNA"/>
</dbReference>
<feature type="compositionally biased region" description="Basic and acidic residues" evidence="1">
    <location>
        <begin position="140"/>
        <end position="150"/>
    </location>
</feature>
<evidence type="ECO:0000256" key="1">
    <source>
        <dbReference type="SAM" id="MobiDB-lite"/>
    </source>
</evidence>
<reference evidence="2" key="1">
    <citation type="submission" date="2018-10" db="EMBL/GenBank/DDBJ databases">
        <title>Effector identification in a new, highly contiguous assembly of the strawberry crown rot pathogen Phytophthora cactorum.</title>
        <authorList>
            <person name="Armitage A.D."/>
            <person name="Nellist C.F."/>
            <person name="Bates H."/>
            <person name="Vickerstaff R.J."/>
            <person name="Harrison R.J."/>
        </authorList>
    </citation>
    <scope>NUCLEOTIDE SEQUENCE</scope>
    <source>
        <strain evidence="2">4040</strain>
    </source>
</reference>
<name>A0A8T1DHN3_9STRA</name>
<feature type="compositionally biased region" description="Basic and acidic residues" evidence="1">
    <location>
        <begin position="159"/>
        <end position="171"/>
    </location>
</feature>
<dbReference type="Proteomes" id="UP000736787">
    <property type="component" value="Unassembled WGS sequence"/>
</dbReference>
<organism evidence="2 3">
    <name type="scientific">Phytophthora cactorum</name>
    <dbReference type="NCBI Taxonomy" id="29920"/>
    <lineage>
        <taxon>Eukaryota</taxon>
        <taxon>Sar</taxon>
        <taxon>Stramenopiles</taxon>
        <taxon>Oomycota</taxon>
        <taxon>Peronosporomycetes</taxon>
        <taxon>Peronosporales</taxon>
        <taxon>Peronosporaceae</taxon>
        <taxon>Phytophthora</taxon>
    </lineage>
</organism>
<dbReference type="VEuPathDB" id="FungiDB:PC110_g21166"/>
<comment type="caution">
    <text evidence="2">The sequence shown here is derived from an EMBL/GenBank/DDBJ whole genome shotgun (WGS) entry which is preliminary data.</text>
</comment>
<protein>
    <submittedName>
        <fullName evidence="2">Uncharacterized protein</fullName>
    </submittedName>
</protein>
<evidence type="ECO:0000313" key="3">
    <source>
        <dbReference type="Proteomes" id="UP000736787"/>
    </source>
</evidence>
<feature type="compositionally biased region" description="Basic residues" evidence="1">
    <location>
        <begin position="238"/>
        <end position="248"/>
    </location>
</feature>
<sequence length="353" mass="39352">MERLTVELGDKGAGNNSTTIRGVVRTQVSKKPQLYPCLSARTHTGRMPTLPEEWNQQCTNHSAARATAEEQDDRTVVSAKDSLADRMETLASTRTHNQGNQCTTKLRREDGEDRTAWRTEGTIDAEMTEATVNDHVQQQHVHEQPAETRTRTSTLISRQGKERHETEERGRSRTPSGVHPRQFGATAESERRAASTSPKRKIPTEWEDITIHKQQLHGARNAKTPRRQGVARSVSPRRAMKSTRRGRGRNAMQKYMHQFLKRSQSTNITLDTQSSNKSETGEQYRATDTATPSPEGVTSSQEYEIVGVVPPNDLGLPVEGWLTVLGGELTDVAATGQCGWLAFYAALRNKKQG</sequence>
<feature type="region of interest" description="Disordered" evidence="1">
    <location>
        <begin position="135"/>
        <end position="249"/>
    </location>
</feature>
<feature type="compositionally biased region" description="Polar residues" evidence="1">
    <location>
        <begin position="286"/>
        <end position="298"/>
    </location>
</feature>
<evidence type="ECO:0000313" key="2">
    <source>
        <dbReference type="EMBL" id="KAG2940246.1"/>
    </source>
</evidence>
<feature type="compositionally biased region" description="Polar residues" evidence="1">
    <location>
        <begin position="264"/>
        <end position="278"/>
    </location>
</feature>
<gene>
    <name evidence="2" type="ORF">PC117_g10600</name>
</gene>
<dbReference type="AlphaFoldDB" id="A0A8T1DHN3"/>
<feature type="region of interest" description="Disordered" evidence="1">
    <location>
        <begin position="264"/>
        <end position="298"/>
    </location>
</feature>
<accession>A0A8T1DHN3</accession>